<keyword evidence="3" id="KW-1185">Reference proteome</keyword>
<dbReference type="EMBL" id="JALJOS010000004">
    <property type="protein sequence ID" value="KAK9840370.1"/>
    <property type="molecule type" value="Genomic_DNA"/>
</dbReference>
<dbReference type="Gene3D" id="3.40.630.30">
    <property type="match status" value="1"/>
</dbReference>
<dbReference type="SUPFAM" id="SSF55729">
    <property type="entry name" value="Acyl-CoA N-acyltransferases (Nat)"/>
    <property type="match status" value="1"/>
</dbReference>
<name>A0AAW1S2Y5_9CHLO</name>
<reference evidence="2 3" key="1">
    <citation type="journal article" date="2024" name="Nat. Commun.">
        <title>Phylogenomics reveals the evolutionary origins of lichenization in chlorophyte algae.</title>
        <authorList>
            <person name="Puginier C."/>
            <person name="Libourel C."/>
            <person name="Otte J."/>
            <person name="Skaloud P."/>
            <person name="Haon M."/>
            <person name="Grisel S."/>
            <person name="Petersen M."/>
            <person name="Berrin J.G."/>
            <person name="Delaux P.M."/>
            <person name="Dal Grande F."/>
            <person name="Keller J."/>
        </authorList>
    </citation>
    <scope>NUCLEOTIDE SEQUENCE [LARGE SCALE GENOMIC DNA]</scope>
    <source>
        <strain evidence="2 3">SAG 2145</strain>
    </source>
</reference>
<sequence>MQLSKDFAHGYIPCPLPGLSVSQPAGKHIADSGSELLQRSLAIAAQSLRAAFLFVHTANTEALRFYQSRFGFQLGETVPNYYKRIQPPDAIILRKSFA</sequence>
<dbReference type="InterPro" id="IPR016181">
    <property type="entry name" value="Acyl_CoA_acyltransferase"/>
</dbReference>
<evidence type="ECO:0000313" key="3">
    <source>
        <dbReference type="Proteomes" id="UP001438707"/>
    </source>
</evidence>
<dbReference type="GO" id="GO:0016747">
    <property type="term" value="F:acyltransferase activity, transferring groups other than amino-acyl groups"/>
    <property type="evidence" value="ECO:0007669"/>
    <property type="project" value="InterPro"/>
</dbReference>
<dbReference type="AlphaFoldDB" id="A0AAW1S2Y5"/>
<dbReference type="Proteomes" id="UP001438707">
    <property type="component" value="Unassembled WGS sequence"/>
</dbReference>
<proteinExistence type="predicted"/>
<organism evidence="2 3">
    <name type="scientific">Apatococcus lobatus</name>
    <dbReference type="NCBI Taxonomy" id="904363"/>
    <lineage>
        <taxon>Eukaryota</taxon>
        <taxon>Viridiplantae</taxon>
        <taxon>Chlorophyta</taxon>
        <taxon>core chlorophytes</taxon>
        <taxon>Trebouxiophyceae</taxon>
        <taxon>Chlorellales</taxon>
        <taxon>Chlorellaceae</taxon>
        <taxon>Apatococcus</taxon>
    </lineage>
</organism>
<accession>A0AAW1S2Y5</accession>
<dbReference type="PROSITE" id="PS51186">
    <property type="entry name" value="GNAT"/>
    <property type="match status" value="1"/>
</dbReference>
<evidence type="ECO:0000259" key="1">
    <source>
        <dbReference type="PROSITE" id="PS51186"/>
    </source>
</evidence>
<dbReference type="InterPro" id="IPR000182">
    <property type="entry name" value="GNAT_dom"/>
</dbReference>
<evidence type="ECO:0000313" key="2">
    <source>
        <dbReference type="EMBL" id="KAK9840370.1"/>
    </source>
</evidence>
<feature type="domain" description="N-acetyltransferase" evidence="1">
    <location>
        <begin position="33"/>
        <end position="98"/>
    </location>
</feature>
<comment type="caution">
    <text evidence="2">The sequence shown here is derived from an EMBL/GenBank/DDBJ whole genome shotgun (WGS) entry which is preliminary data.</text>
</comment>
<gene>
    <name evidence="2" type="ORF">WJX74_008493</name>
</gene>
<protein>
    <recommendedName>
        <fullName evidence="1">N-acetyltransferase domain-containing protein</fullName>
    </recommendedName>
</protein>